<feature type="compositionally biased region" description="Polar residues" evidence="4">
    <location>
        <begin position="1046"/>
        <end position="1060"/>
    </location>
</feature>
<dbReference type="STRING" id="39946.B8AXG0"/>
<feature type="compositionally biased region" description="Basic and acidic residues" evidence="4">
    <location>
        <begin position="894"/>
        <end position="913"/>
    </location>
</feature>
<dbReference type="Gramene" id="BGIOSGA018180-TA">
    <property type="protein sequence ID" value="BGIOSGA018180-PA"/>
    <property type="gene ID" value="BGIOSGA018180"/>
</dbReference>
<dbReference type="InterPro" id="IPR056406">
    <property type="entry name" value="THD_CWZF3/5/7"/>
</dbReference>
<feature type="region of interest" description="Disordered" evidence="4">
    <location>
        <begin position="1023"/>
        <end position="1070"/>
    </location>
</feature>
<reference evidence="6 7" key="1">
    <citation type="journal article" date="2005" name="PLoS Biol.">
        <title>The genomes of Oryza sativa: a history of duplications.</title>
        <authorList>
            <person name="Yu J."/>
            <person name="Wang J."/>
            <person name="Lin W."/>
            <person name="Li S."/>
            <person name="Li H."/>
            <person name="Zhou J."/>
            <person name="Ni P."/>
            <person name="Dong W."/>
            <person name="Hu S."/>
            <person name="Zeng C."/>
            <person name="Zhang J."/>
            <person name="Zhang Y."/>
            <person name="Li R."/>
            <person name="Xu Z."/>
            <person name="Li S."/>
            <person name="Li X."/>
            <person name="Zheng H."/>
            <person name="Cong L."/>
            <person name="Lin L."/>
            <person name="Yin J."/>
            <person name="Geng J."/>
            <person name="Li G."/>
            <person name="Shi J."/>
            <person name="Liu J."/>
            <person name="Lv H."/>
            <person name="Li J."/>
            <person name="Wang J."/>
            <person name="Deng Y."/>
            <person name="Ran L."/>
            <person name="Shi X."/>
            <person name="Wang X."/>
            <person name="Wu Q."/>
            <person name="Li C."/>
            <person name="Ren X."/>
            <person name="Wang J."/>
            <person name="Wang X."/>
            <person name="Li D."/>
            <person name="Liu D."/>
            <person name="Zhang X."/>
            <person name="Ji Z."/>
            <person name="Zhao W."/>
            <person name="Sun Y."/>
            <person name="Zhang Z."/>
            <person name="Bao J."/>
            <person name="Han Y."/>
            <person name="Dong L."/>
            <person name="Ji J."/>
            <person name="Chen P."/>
            <person name="Wu S."/>
            <person name="Liu J."/>
            <person name="Xiao Y."/>
            <person name="Bu D."/>
            <person name="Tan J."/>
            <person name="Yang L."/>
            <person name="Ye C."/>
            <person name="Zhang J."/>
            <person name="Xu J."/>
            <person name="Zhou Y."/>
            <person name="Yu Y."/>
            <person name="Zhang B."/>
            <person name="Zhuang S."/>
            <person name="Wei H."/>
            <person name="Liu B."/>
            <person name="Lei M."/>
            <person name="Yu H."/>
            <person name="Li Y."/>
            <person name="Xu H."/>
            <person name="Wei S."/>
            <person name="He X."/>
            <person name="Fang L."/>
            <person name="Zhang Z."/>
            <person name="Zhang Y."/>
            <person name="Huang X."/>
            <person name="Su Z."/>
            <person name="Tong W."/>
            <person name="Li J."/>
            <person name="Tong Z."/>
            <person name="Li S."/>
            <person name="Ye J."/>
            <person name="Wang L."/>
            <person name="Fang L."/>
            <person name="Lei T."/>
            <person name="Chen C."/>
            <person name="Chen H."/>
            <person name="Xu Z."/>
            <person name="Li H."/>
            <person name="Huang H."/>
            <person name="Zhang F."/>
            <person name="Xu H."/>
            <person name="Li N."/>
            <person name="Zhao C."/>
            <person name="Li S."/>
            <person name="Dong L."/>
            <person name="Huang Y."/>
            <person name="Li L."/>
            <person name="Xi Y."/>
            <person name="Qi Q."/>
            <person name="Li W."/>
            <person name="Zhang B."/>
            <person name="Hu W."/>
            <person name="Zhang Y."/>
            <person name="Tian X."/>
            <person name="Jiao Y."/>
            <person name="Liang X."/>
            <person name="Jin J."/>
            <person name="Gao L."/>
            <person name="Zheng W."/>
            <person name="Hao B."/>
            <person name="Liu S."/>
            <person name="Wang W."/>
            <person name="Yuan L."/>
            <person name="Cao M."/>
            <person name="McDermott J."/>
            <person name="Samudrala R."/>
            <person name="Wang J."/>
            <person name="Wong G.K."/>
            <person name="Yang H."/>
        </authorList>
    </citation>
    <scope>NUCLEOTIDE SEQUENCE [LARGE SCALE GENOMIC DNA]</scope>
    <source>
        <strain evidence="7">cv. 93-11</strain>
    </source>
</reference>
<feature type="region of interest" description="Disordered" evidence="4">
    <location>
        <begin position="194"/>
        <end position="218"/>
    </location>
</feature>
<name>B8AXG0_ORYSI</name>
<evidence type="ECO:0000313" key="7">
    <source>
        <dbReference type="Proteomes" id="UP000007015"/>
    </source>
</evidence>
<keyword evidence="2" id="KW-0863">Zinc-finger</keyword>
<feature type="region of interest" description="Disordered" evidence="4">
    <location>
        <begin position="575"/>
        <end position="594"/>
    </location>
</feature>
<feature type="region of interest" description="Disordered" evidence="4">
    <location>
        <begin position="788"/>
        <end position="913"/>
    </location>
</feature>
<organism evidence="6 7">
    <name type="scientific">Oryza sativa subsp. indica</name>
    <name type="common">Rice</name>
    <dbReference type="NCBI Taxonomy" id="39946"/>
    <lineage>
        <taxon>Eukaryota</taxon>
        <taxon>Viridiplantae</taxon>
        <taxon>Streptophyta</taxon>
        <taxon>Embryophyta</taxon>
        <taxon>Tracheophyta</taxon>
        <taxon>Spermatophyta</taxon>
        <taxon>Magnoliopsida</taxon>
        <taxon>Liliopsida</taxon>
        <taxon>Poales</taxon>
        <taxon>Poaceae</taxon>
        <taxon>BOP clade</taxon>
        <taxon>Oryzoideae</taxon>
        <taxon>Oryzeae</taxon>
        <taxon>Oryzinae</taxon>
        <taxon>Oryza</taxon>
        <taxon>Oryza sativa</taxon>
    </lineage>
</organism>
<dbReference type="PANTHER" id="PTHR46524:SF2">
    <property type="entry name" value="CYSTEINE-TRYPTOPHAN DOMAIN-CONTAINING ZINC FINGER PROTEIN 5"/>
    <property type="match status" value="1"/>
</dbReference>
<feature type="compositionally biased region" description="Basic and acidic residues" evidence="4">
    <location>
        <begin position="474"/>
        <end position="485"/>
    </location>
</feature>
<feature type="region of interest" description="Disordered" evidence="4">
    <location>
        <begin position="602"/>
        <end position="637"/>
    </location>
</feature>
<evidence type="ECO:0000256" key="1">
    <source>
        <dbReference type="ARBA" id="ARBA00022723"/>
    </source>
</evidence>
<evidence type="ECO:0000259" key="5">
    <source>
        <dbReference type="PROSITE" id="PS51050"/>
    </source>
</evidence>
<feature type="compositionally biased region" description="Basic and acidic residues" evidence="4">
    <location>
        <begin position="576"/>
        <end position="594"/>
    </location>
</feature>
<feature type="compositionally biased region" description="Basic and acidic residues" evidence="4">
    <location>
        <begin position="499"/>
        <end position="531"/>
    </location>
</feature>
<accession>B8AXG0</accession>
<feature type="compositionally biased region" description="Polar residues" evidence="4">
    <location>
        <begin position="1182"/>
        <end position="1202"/>
    </location>
</feature>
<feature type="compositionally biased region" description="Basic and acidic residues" evidence="4">
    <location>
        <begin position="602"/>
        <end position="636"/>
    </location>
</feature>
<feature type="compositionally biased region" description="Polar residues" evidence="4">
    <location>
        <begin position="853"/>
        <end position="862"/>
    </location>
</feature>
<feature type="domain" description="CW-type" evidence="5">
    <location>
        <begin position="665"/>
        <end position="718"/>
    </location>
</feature>
<feature type="compositionally biased region" description="Low complexity" evidence="4">
    <location>
        <begin position="1023"/>
        <end position="1036"/>
    </location>
</feature>
<dbReference type="PANTHER" id="PTHR46524">
    <property type="entry name" value="CW-TYPE ZINC FINGER"/>
    <property type="match status" value="1"/>
</dbReference>
<evidence type="ECO:0000313" key="6">
    <source>
        <dbReference type="EMBL" id="EEC79087.1"/>
    </source>
</evidence>
<dbReference type="GO" id="GO:0008270">
    <property type="term" value="F:zinc ion binding"/>
    <property type="evidence" value="ECO:0007669"/>
    <property type="project" value="UniProtKB-KW"/>
</dbReference>
<feature type="compositionally biased region" description="Polar residues" evidence="4">
    <location>
        <begin position="801"/>
        <end position="810"/>
    </location>
</feature>
<evidence type="ECO:0000256" key="3">
    <source>
        <dbReference type="ARBA" id="ARBA00022833"/>
    </source>
</evidence>
<sequence>MGGGRRGGRREAEEGVAVAVAVAGRSRGVAAAAARHEVAGELELASAGGLGGGGGDELVDPDQLTYIWYDLLVRTKVFIAQYFRATLMDFVQELIVCTDTRTLVSDEKLQNILGHFQKEFEGGVSAENLGSQYGGYGSFLPTYQRSPPALSQSGSPAVLPNHGSASRSPYIPLESVQKNHFVKQAIDGRRKNNYCQRTSSENDSNHSQQLLNSGPEQKTAKIRIKVNNKCLERNNAAIYSGLGLDISPSSSIDDSPQRSIEAPESKLFPDESADTIFQIMTCHSVPGGLLLSPLAENVLELRQKSTAVTKKHEAPVYDNDKEELQRNCCHTSSAAPDNNYQLVKKIKLDEQRDHLPEFENSKYRHKNATIMKKGAKPELKDISDDMDSIRAPRCAKTEKHAVGESADFIADTSGRLKEAKNGQFKGKGSTQSSLSIIDVKAANSANDDKHPKGKTKLKVTLVRNAKMESSLDDGFSHKTKSDKCNDQPVTTSSQLQIDPAKKTSLKRDRGKVVCAKDEPSQYKSKESRSLVDAESMGTTTENVAGNSSELLKGKKVSALQASLFGKKLKIKTHKKPNYDTTRKPNGENEGYVLDHRNGSTYLHTEDKSLKTEKESATSGLTDKDFSGGGNDGDHKISPIVVDKSAYMPSRCKNETTEASMAVPASEPVDQWVCCDKCETWRLLPYGMNSDTLPKKWRCSMQSWLPGMNNCKLSEGETTNAIRALYVVPIPENNISLDSRCDTATLVRSNDAAIMSDNLGMPEISKSSKKLHAPRNRDGLDCFPKLKEKQKRIESSDKGEKSTVTISSGQTMAKDRMHRKRKTSGADYDNLIASKKLKKVYNEPPKHQPPQFELSKSSPSTKGSLKELPKHTNISPGMGKHALPSSGKQFCDGDNSDRGARASDAGKSDPRDLFIKKNKSKQMQLRQHGPDPRPSDAFAKHVVKEVLSESNAAKEKLGSDLKFLKVDDHEKSAHARGPVTGTNSNAIFSEKEDLIEQHLENIHFQHPLLSESSVRRNICNVQASTAATSSSSKVSSSHKNKPEFQETRTSPVESVSSSPLRTSDKKHLDRHRTNSYAVAEIVHSQESVKTGASCSKEKYGFECGSDHTKPHVSGCSNRVMHQDALEDGDLDKQNILTNGVFNNRSSGLGIRNDQGQPNSLVEQKVNSHVLPIHGSGDFRRPTPDQNGKTLPQYNSNQSDQAKLSSGKHPTQVRPDKGNVEYIDLKTNPSTVAGSKLLPGLNNKVNGNASNKSKQSVVENMKHAAIHVDASTPINASALLKEARDLKHLSDRLKGKGDDLESANICFEACLKFLHVASLKEAAGVDSSKQGDPINTMTLYSDTGNLCGFCAREFERLKKMANAALAYKCVEVAYMKAAFYKHPGAIKDSHALQAASVIAPPAESPSSSASDVDNLNNPSTIAKIVSTRGLCTSQIAKNPISRSNHHLMGLLAYVEDTNYAFEGTRKSQSAFFSYLSGIEKDQADGIALLTEVLNFSFHNVKGLLQLIRHSLECINHERFK</sequence>
<dbReference type="EMBL" id="CM000130">
    <property type="protein sequence ID" value="EEC79087.1"/>
    <property type="molecule type" value="Genomic_DNA"/>
</dbReference>
<keyword evidence="3" id="KW-0862">Zinc</keyword>
<dbReference type="PROSITE" id="PS51050">
    <property type="entry name" value="ZF_CW"/>
    <property type="match status" value="1"/>
</dbReference>
<evidence type="ECO:0000256" key="2">
    <source>
        <dbReference type="ARBA" id="ARBA00022771"/>
    </source>
</evidence>
<proteinExistence type="predicted"/>
<dbReference type="Pfam" id="PF24756">
    <property type="entry name" value="THD_CWZF3-5-7"/>
    <property type="match status" value="1"/>
</dbReference>
<feature type="compositionally biased region" description="Polar residues" evidence="4">
    <location>
        <begin position="487"/>
        <end position="496"/>
    </location>
</feature>
<dbReference type="OMA" id="VRRNICN"/>
<protein>
    <recommendedName>
        <fullName evidence="5">CW-type domain-containing protein</fullName>
    </recommendedName>
</protein>
<dbReference type="Gene3D" id="3.30.40.100">
    <property type="match status" value="1"/>
</dbReference>
<dbReference type="HOGENOM" id="CLU_004323_1_0_1"/>
<feature type="compositionally biased region" description="Polar residues" evidence="4">
    <location>
        <begin position="194"/>
        <end position="216"/>
    </location>
</feature>
<feature type="compositionally biased region" description="Basic and acidic residues" evidence="4">
    <location>
        <begin position="788"/>
        <end position="800"/>
    </location>
</feature>
<dbReference type="Proteomes" id="UP000007015">
    <property type="component" value="Chromosome 5"/>
</dbReference>
<gene>
    <name evidence="6" type="ORF">OsI_19699</name>
</gene>
<feature type="region of interest" description="Disordered" evidence="4">
    <location>
        <begin position="469"/>
        <end position="541"/>
    </location>
</feature>
<keyword evidence="7" id="KW-1185">Reference proteome</keyword>
<evidence type="ECO:0000256" key="4">
    <source>
        <dbReference type="SAM" id="MobiDB-lite"/>
    </source>
</evidence>
<dbReference type="Pfam" id="PF07496">
    <property type="entry name" value="zf-CW"/>
    <property type="match status" value="1"/>
</dbReference>
<feature type="region of interest" description="Disordered" evidence="4">
    <location>
        <begin position="1169"/>
        <end position="1214"/>
    </location>
</feature>
<keyword evidence="1" id="KW-0479">Metal-binding</keyword>
<dbReference type="InterPro" id="IPR011124">
    <property type="entry name" value="Znf_CW"/>
</dbReference>
<dbReference type="InterPro" id="IPR055300">
    <property type="entry name" value="CWZF3/5/7"/>
</dbReference>